<evidence type="ECO:0000313" key="2">
    <source>
        <dbReference type="EMBL" id="MFH4980721.1"/>
    </source>
</evidence>
<dbReference type="AlphaFoldDB" id="A0ABD6ELR3"/>
<keyword evidence="3" id="KW-1185">Reference proteome</keyword>
<proteinExistence type="predicted"/>
<reference evidence="2 3" key="1">
    <citation type="submission" date="2024-08" db="EMBL/GenBank/DDBJ databases">
        <title>Gnathostoma spinigerum genome.</title>
        <authorList>
            <person name="Gonzalez-Bertolin B."/>
            <person name="Monzon S."/>
            <person name="Zaballos A."/>
            <person name="Jimenez P."/>
            <person name="Dekumyoy P."/>
            <person name="Varona S."/>
            <person name="Cuesta I."/>
            <person name="Sumanam S."/>
            <person name="Adisakwattana P."/>
            <person name="Gasser R.B."/>
            <person name="Hernandez-Gonzalez A."/>
            <person name="Young N.D."/>
            <person name="Perteguer M.J."/>
        </authorList>
    </citation>
    <scope>NUCLEOTIDE SEQUENCE [LARGE SCALE GENOMIC DNA]</scope>
    <source>
        <strain evidence="2">AL3</strain>
        <tissue evidence="2">Liver</tissue>
    </source>
</reference>
<protein>
    <submittedName>
        <fullName evidence="2">Uncharacterized protein</fullName>
    </submittedName>
</protein>
<accession>A0ABD6ELR3</accession>
<name>A0ABD6ELR3_9BILA</name>
<gene>
    <name evidence="2" type="ORF">AB6A40_007430</name>
</gene>
<comment type="caution">
    <text evidence="2">The sequence shown here is derived from an EMBL/GenBank/DDBJ whole genome shotgun (WGS) entry which is preliminary data.</text>
</comment>
<evidence type="ECO:0000256" key="1">
    <source>
        <dbReference type="SAM" id="MobiDB-lite"/>
    </source>
</evidence>
<dbReference type="Proteomes" id="UP001608902">
    <property type="component" value="Unassembled WGS sequence"/>
</dbReference>
<feature type="compositionally biased region" description="Basic and acidic residues" evidence="1">
    <location>
        <begin position="56"/>
        <end position="72"/>
    </location>
</feature>
<feature type="region of interest" description="Disordered" evidence="1">
    <location>
        <begin position="53"/>
        <end position="87"/>
    </location>
</feature>
<dbReference type="EMBL" id="JBGFUD010005976">
    <property type="protein sequence ID" value="MFH4980721.1"/>
    <property type="molecule type" value="Genomic_DNA"/>
</dbReference>
<sequence>MSSSFCGSVGFGVRIGVPMLILRTTTRISSGRFEVGFGVRVSILVTTTRISSGHRRYSEIARRSSSSDDRIGPKRRKTRSFSDGRPPSDHDCFFSNHCLNTPLSDGFSLTISPHMNYTIFLK</sequence>
<evidence type="ECO:0000313" key="3">
    <source>
        <dbReference type="Proteomes" id="UP001608902"/>
    </source>
</evidence>
<organism evidence="2 3">
    <name type="scientific">Gnathostoma spinigerum</name>
    <dbReference type="NCBI Taxonomy" id="75299"/>
    <lineage>
        <taxon>Eukaryota</taxon>
        <taxon>Metazoa</taxon>
        <taxon>Ecdysozoa</taxon>
        <taxon>Nematoda</taxon>
        <taxon>Chromadorea</taxon>
        <taxon>Rhabditida</taxon>
        <taxon>Spirurina</taxon>
        <taxon>Gnathostomatomorpha</taxon>
        <taxon>Gnathostomatoidea</taxon>
        <taxon>Gnathostomatidae</taxon>
        <taxon>Gnathostoma</taxon>
    </lineage>
</organism>